<feature type="transmembrane region" description="Helical" evidence="1">
    <location>
        <begin position="175"/>
        <end position="208"/>
    </location>
</feature>
<dbReference type="AlphaFoldDB" id="A1RUB6"/>
<name>A1RUB6_PYRIL</name>
<keyword evidence="1" id="KW-0812">Transmembrane</keyword>
<organism evidence="2 3">
    <name type="scientific">Pyrobaculum islandicum (strain DSM 4184 / JCM 9189 / GEO3)</name>
    <dbReference type="NCBI Taxonomy" id="384616"/>
    <lineage>
        <taxon>Archaea</taxon>
        <taxon>Thermoproteota</taxon>
        <taxon>Thermoprotei</taxon>
        <taxon>Thermoproteales</taxon>
        <taxon>Thermoproteaceae</taxon>
        <taxon>Pyrobaculum</taxon>
    </lineage>
</organism>
<evidence type="ECO:0008006" key="4">
    <source>
        <dbReference type="Google" id="ProtNLM"/>
    </source>
</evidence>
<feature type="transmembrane region" description="Helical" evidence="1">
    <location>
        <begin position="48"/>
        <end position="75"/>
    </location>
</feature>
<dbReference type="InterPro" id="IPR009321">
    <property type="entry name" value="DUF973"/>
</dbReference>
<dbReference type="Pfam" id="PF06157">
    <property type="entry name" value="DUF973"/>
    <property type="match status" value="1"/>
</dbReference>
<feature type="transmembrane region" description="Helical" evidence="1">
    <location>
        <begin position="12"/>
        <end position="42"/>
    </location>
</feature>
<gene>
    <name evidence="2" type="ordered locus">Pisl_1388</name>
</gene>
<evidence type="ECO:0000313" key="3">
    <source>
        <dbReference type="Proteomes" id="UP000002595"/>
    </source>
</evidence>
<accession>A1RUB6</accession>
<sequence>MELDALNMLKTGFLYILVATLLAIIGIFVGLASIFAVVGAVFEHPFHYVASAAGALAVFFILLLVSAAVSLYAIFGKIRPGMRLMSQIDRGFDICHTGTTLMLVGLIVVILGLITGLLVIGAGAAAAMPFSALSGVFVILGAVFIGGIVILIGEILAFIVGAFKLYGRYNNTLYIAAGILYIVDLALAFVGVGGILSLVGTILMYVALKETIEKISYKSATPS</sequence>
<evidence type="ECO:0000313" key="2">
    <source>
        <dbReference type="EMBL" id="ABL88548.1"/>
    </source>
</evidence>
<dbReference type="HOGENOM" id="CLU_1227700_0_0_2"/>
<dbReference type="EMBL" id="CP000504">
    <property type="protein sequence ID" value="ABL88548.1"/>
    <property type="molecule type" value="Genomic_DNA"/>
</dbReference>
<protein>
    <recommendedName>
        <fullName evidence="4">DUF973 family protein</fullName>
    </recommendedName>
</protein>
<dbReference type="eggNOG" id="arCOG03768">
    <property type="taxonomic scope" value="Archaea"/>
</dbReference>
<feature type="transmembrane region" description="Helical" evidence="1">
    <location>
        <begin position="136"/>
        <end position="163"/>
    </location>
</feature>
<dbReference type="Proteomes" id="UP000002595">
    <property type="component" value="Chromosome"/>
</dbReference>
<evidence type="ECO:0000256" key="1">
    <source>
        <dbReference type="SAM" id="Phobius"/>
    </source>
</evidence>
<keyword evidence="1" id="KW-0472">Membrane</keyword>
<keyword evidence="1" id="KW-1133">Transmembrane helix</keyword>
<feature type="transmembrane region" description="Helical" evidence="1">
    <location>
        <begin position="100"/>
        <end position="130"/>
    </location>
</feature>
<keyword evidence="3" id="KW-1185">Reference proteome</keyword>
<dbReference type="KEGG" id="pis:Pisl_1388"/>
<reference evidence="2" key="1">
    <citation type="submission" date="2006-12" db="EMBL/GenBank/DDBJ databases">
        <title>Complete sequence of Pyrobaculum islandicum DSM 4184.</title>
        <authorList>
            <person name="Copeland A."/>
            <person name="Lucas S."/>
            <person name="Lapidus A."/>
            <person name="Barry K."/>
            <person name="Detter J.C."/>
            <person name="Glavina del Rio T."/>
            <person name="Dalin E."/>
            <person name="Tice H."/>
            <person name="Pitluck S."/>
            <person name="Meincke L."/>
            <person name="Brettin T."/>
            <person name="Bruce D."/>
            <person name="Han C."/>
            <person name="Tapia R."/>
            <person name="Gilna P."/>
            <person name="Schmutz J."/>
            <person name="Larimer F."/>
            <person name="Land M."/>
            <person name="Hauser L."/>
            <person name="Kyrpides N."/>
            <person name="Mikhailova N."/>
            <person name="Cozen A.E."/>
            <person name="Fitz-Gibbon S.T."/>
            <person name="House C.H."/>
            <person name="Saltikov C."/>
            <person name="Lowe T."/>
            <person name="Richardson P."/>
        </authorList>
    </citation>
    <scope>NUCLEOTIDE SEQUENCE [LARGE SCALE GENOMIC DNA]</scope>
    <source>
        <strain evidence="2">DSM 4184</strain>
    </source>
</reference>
<proteinExistence type="predicted"/>